<evidence type="ECO:0000256" key="2">
    <source>
        <dbReference type="ARBA" id="ARBA00017767"/>
    </source>
</evidence>
<keyword evidence="4" id="KW-0653">Protein transport</keyword>
<comment type="caution">
    <text evidence="8">The sequence shown here is derived from an EMBL/GenBank/DDBJ whole genome shotgun (WGS) entry which is preliminary data.</text>
</comment>
<dbReference type="GO" id="GO:0042147">
    <property type="term" value="P:retrograde transport, endosome to Golgi"/>
    <property type="evidence" value="ECO:0007669"/>
    <property type="project" value="InterPro"/>
</dbReference>
<evidence type="ECO:0000256" key="1">
    <source>
        <dbReference type="ARBA" id="ARBA00005945"/>
    </source>
</evidence>
<feature type="region of interest" description="Disordered" evidence="6">
    <location>
        <begin position="197"/>
        <end position="324"/>
    </location>
</feature>
<dbReference type="Gene3D" id="3.60.21.10">
    <property type="match status" value="2"/>
</dbReference>
<dbReference type="InterPro" id="IPR028661">
    <property type="entry name" value="Vps29"/>
</dbReference>
<feature type="compositionally biased region" description="Basic and acidic residues" evidence="6">
    <location>
        <begin position="197"/>
        <end position="223"/>
    </location>
</feature>
<evidence type="ECO:0000259" key="7">
    <source>
        <dbReference type="Pfam" id="PF12850"/>
    </source>
</evidence>
<keyword evidence="9" id="KW-1185">Reference proteome</keyword>
<dbReference type="NCBIfam" id="TIGR00040">
    <property type="entry name" value="yfcE"/>
    <property type="match status" value="1"/>
</dbReference>
<evidence type="ECO:0000256" key="6">
    <source>
        <dbReference type="SAM" id="MobiDB-lite"/>
    </source>
</evidence>
<dbReference type="GO" id="GO:0030904">
    <property type="term" value="C:retromer complex"/>
    <property type="evidence" value="ECO:0007669"/>
    <property type="project" value="InterPro"/>
</dbReference>
<feature type="compositionally biased region" description="Basic and acidic residues" evidence="6">
    <location>
        <begin position="292"/>
        <end position="318"/>
    </location>
</feature>
<feature type="region of interest" description="Disordered" evidence="6">
    <location>
        <begin position="1"/>
        <end position="30"/>
    </location>
</feature>
<evidence type="ECO:0000256" key="4">
    <source>
        <dbReference type="ARBA" id="ARBA00022927"/>
    </source>
</evidence>
<feature type="domain" description="Calcineurin-like phosphoesterase" evidence="7">
    <location>
        <begin position="47"/>
        <end position="186"/>
    </location>
</feature>
<dbReference type="InterPro" id="IPR024654">
    <property type="entry name" value="Calcineurin-like_PHP_lpxH"/>
</dbReference>
<evidence type="ECO:0000256" key="5">
    <source>
        <dbReference type="RuleBase" id="RU362040"/>
    </source>
</evidence>
<dbReference type="InterPro" id="IPR029052">
    <property type="entry name" value="Metallo-depent_PP-like"/>
</dbReference>
<evidence type="ECO:0000313" key="9">
    <source>
        <dbReference type="Proteomes" id="UP001176517"/>
    </source>
</evidence>
<evidence type="ECO:0000256" key="3">
    <source>
        <dbReference type="ARBA" id="ARBA00022448"/>
    </source>
</evidence>
<keyword evidence="3" id="KW-0813">Transport</keyword>
<feature type="compositionally biased region" description="Basic and acidic residues" evidence="6">
    <location>
        <begin position="241"/>
        <end position="270"/>
    </location>
</feature>
<dbReference type="CDD" id="cd07394">
    <property type="entry name" value="MPP_Vps29"/>
    <property type="match status" value="1"/>
</dbReference>
<comment type="similarity">
    <text evidence="1 5">Belongs to the VPS29 family.</text>
</comment>
<gene>
    <name evidence="8" type="primary">vps29</name>
    <name evidence="8" type="ORF">OC846_005726</name>
</gene>
<protein>
    <recommendedName>
        <fullName evidence="2 5">Vacuolar protein sorting-associated protein 29</fullName>
    </recommendedName>
</protein>
<feature type="compositionally biased region" description="Low complexity" evidence="6">
    <location>
        <begin position="10"/>
        <end position="21"/>
    </location>
</feature>
<proteinExistence type="inferred from homology"/>
<feature type="compositionally biased region" description="Low complexity" evidence="6">
    <location>
        <begin position="272"/>
        <end position="289"/>
    </location>
</feature>
<dbReference type="PANTHER" id="PTHR11124">
    <property type="entry name" value="VACUOLAR SORTING PROTEIN VPS29"/>
    <property type="match status" value="1"/>
</dbReference>
<dbReference type="EMBL" id="JAPDMZ010000237">
    <property type="protein sequence ID" value="KAK0545297.1"/>
    <property type="molecule type" value="Genomic_DNA"/>
</dbReference>
<dbReference type="AlphaFoldDB" id="A0AAN6GMG4"/>
<reference evidence="8" key="1">
    <citation type="journal article" date="2023" name="PhytoFront">
        <title>Draft Genome Resources of Seven Strains of Tilletia horrida, Causal Agent of Kernel Smut of Rice.</title>
        <authorList>
            <person name="Khanal S."/>
            <person name="Antony Babu S."/>
            <person name="Zhou X.G."/>
        </authorList>
    </citation>
    <scope>NUCLEOTIDE SEQUENCE</scope>
    <source>
        <strain evidence="8">TX6</strain>
    </source>
</reference>
<accession>A0AAN6GMG4</accession>
<evidence type="ECO:0000313" key="8">
    <source>
        <dbReference type="EMBL" id="KAK0545297.1"/>
    </source>
</evidence>
<organism evidence="8 9">
    <name type="scientific">Tilletia horrida</name>
    <dbReference type="NCBI Taxonomy" id="155126"/>
    <lineage>
        <taxon>Eukaryota</taxon>
        <taxon>Fungi</taxon>
        <taxon>Dikarya</taxon>
        <taxon>Basidiomycota</taxon>
        <taxon>Ustilaginomycotina</taxon>
        <taxon>Exobasidiomycetes</taxon>
        <taxon>Tilletiales</taxon>
        <taxon>Tilletiaceae</taxon>
        <taxon>Tilletia</taxon>
    </lineage>
</organism>
<name>A0AAN6GMG4_9BASI</name>
<sequence length="386" mass="41965">MSENWKLLPTRKPGPSSGRSRSTGDEDEVEVNDQVVSNFTRKPADEMLVLVIGDLHLPYRAHDLPQRFKKLLVPGKIQQIICTGNVCDKETFDYLRTVAGDVHVVKGDFDENPHFPQSLTIHHPPLRIGVLHGHQVIPLGDPDALAALARAMDVDILLSGGTHRFDAFEVEGRFFVNPGSATGAWNSVWPIVDEKAAKARGEEEKEEASQKQEQQKNGAKDSSKGGPAAPKDSQQPADSTASKEDGEATKDTESEEKTADTADDKSKEADSADAATSADTSAAAASASSQESIKKDAPEDKSKTDAKVEEQEDPEKAAAAKRAAREALVLPQAPEPIPSFALLDIQGPVVVTYVYQLINGEVRVDKLEYRKPVPPAQQQQQQQQQR</sequence>
<dbReference type="GO" id="GO:0005829">
    <property type="term" value="C:cytosol"/>
    <property type="evidence" value="ECO:0007669"/>
    <property type="project" value="GOC"/>
</dbReference>
<dbReference type="SUPFAM" id="SSF56300">
    <property type="entry name" value="Metallo-dependent phosphatases"/>
    <property type="match status" value="1"/>
</dbReference>
<dbReference type="Proteomes" id="UP001176517">
    <property type="component" value="Unassembled WGS sequence"/>
</dbReference>
<dbReference type="InterPro" id="IPR000979">
    <property type="entry name" value="Phosphodiesterase_MJ0936/Vps29"/>
</dbReference>
<dbReference type="Pfam" id="PF12850">
    <property type="entry name" value="Metallophos_2"/>
    <property type="match status" value="1"/>
</dbReference>
<dbReference type="FunFam" id="3.60.21.10:FF:000089">
    <property type="entry name" value="Vacuolar protein sorting-associated protein 29"/>
    <property type="match status" value="1"/>
</dbReference>
<dbReference type="GO" id="GO:0015031">
    <property type="term" value="P:protein transport"/>
    <property type="evidence" value="ECO:0007669"/>
    <property type="project" value="UniProtKB-KW"/>
</dbReference>